<dbReference type="InParanoid" id="A0A3N4LML9"/>
<dbReference type="AlphaFoldDB" id="A0A3N4LML9"/>
<gene>
    <name evidence="1" type="ORF">L211DRAFT_204306</name>
</gene>
<accession>A0A3N4LML9</accession>
<evidence type="ECO:0000313" key="2">
    <source>
        <dbReference type="Proteomes" id="UP000267821"/>
    </source>
</evidence>
<name>A0A3N4LML9_9PEZI</name>
<keyword evidence="2" id="KW-1185">Reference proteome</keyword>
<feature type="non-terminal residue" evidence="1">
    <location>
        <position position="1"/>
    </location>
</feature>
<dbReference type="EMBL" id="ML121543">
    <property type="protein sequence ID" value="RPB24056.1"/>
    <property type="molecule type" value="Genomic_DNA"/>
</dbReference>
<reference evidence="1 2" key="1">
    <citation type="journal article" date="2018" name="Nat. Ecol. Evol.">
        <title>Pezizomycetes genomes reveal the molecular basis of ectomycorrhizal truffle lifestyle.</title>
        <authorList>
            <person name="Murat C."/>
            <person name="Payen T."/>
            <person name="Noel B."/>
            <person name="Kuo A."/>
            <person name="Morin E."/>
            <person name="Chen J."/>
            <person name="Kohler A."/>
            <person name="Krizsan K."/>
            <person name="Balestrini R."/>
            <person name="Da Silva C."/>
            <person name="Montanini B."/>
            <person name="Hainaut M."/>
            <person name="Levati E."/>
            <person name="Barry K.W."/>
            <person name="Belfiori B."/>
            <person name="Cichocki N."/>
            <person name="Clum A."/>
            <person name="Dockter R.B."/>
            <person name="Fauchery L."/>
            <person name="Guy J."/>
            <person name="Iotti M."/>
            <person name="Le Tacon F."/>
            <person name="Lindquist E.A."/>
            <person name="Lipzen A."/>
            <person name="Malagnac F."/>
            <person name="Mello A."/>
            <person name="Molinier V."/>
            <person name="Miyauchi S."/>
            <person name="Poulain J."/>
            <person name="Riccioni C."/>
            <person name="Rubini A."/>
            <person name="Sitrit Y."/>
            <person name="Splivallo R."/>
            <person name="Traeger S."/>
            <person name="Wang M."/>
            <person name="Zifcakova L."/>
            <person name="Wipf D."/>
            <person name="Zambonelli A."/>
            <person name="Paolocci F."/>
            <person name="Nowrousian M."/>
            <person name="Ottonello S."/>
            <person name="Baldrian P."/>
            <person name="Spatafora J.W."/>
            <person name="Henrissat B."/>
            <person name="Nagy L.G."/>
            <person name="Aury J.M."/>
            <person name="Wincker P."/>
            <person name="Grigoriev I.V."/>
            <person name="Bonfante P."/>
            <person name="Martin F.M."/>
        </authorList>
    </citation>
    <scope>NUCLEOTIDE SEQUENCE [LARGE SCALE GENOMIC DNA]</scope>
    <source>
        <strain evidence="1 2">ATCC MYA-4762</strain>
    </source>
</reference>
<protein>
    <submittedName>
        <fullName evidence="1">Uncharacterized protein</fullName>
    </submittedName>
</protein>
<dbReference type="Proteomes" id="UP000267821">
    <property type="component" value="Unassembled WGS sequence"/>
</dbReference>
<proteinExistence type="predicted"/>
<organism evidence="1 2">
    <name type="scientific">Terfezia boudieri ATCC MYA-4762</name>
    <dbReference type="NCBI Taxonomy" id="1051890"/>
    <lineage>
        <taxon>Eukaryota</taxon>
        <taxon>Fungi</taxon>
        <taxon>Dikarya</taxon>
        <taxon>Ascomycota</taxon>
        <taxon>Pezizomycotina</taxon>
        <taxon>Pezizomycetes</taxon>
        <taxon>Pezizales</taxon>
        <taxon>Pezizaceae</taxon>
        <taxon>Terfezia</taxon>
    </lineage>
</organism>
<sequence>LPLPCPAYLLVALPPSLHHPLNNSYYSLRKKKKKRPPHIYSELPILPLIHLHNNHILLYTTYITQCKVDSIYQQSTLYLSQHLSNQIPQQWCSLSKRLYHRIRAFATSPVVTNPYTLPLQLVSLNSFIAIRNCLIMFPTELLFPFMIKIYFSSEIRSTIINSTSSTVSLSVETISFLGS</sequence>
<evidence type="ECO:0000313" key="1">
    <source>
        <dbReference type="EMBL" id="RPB24056.1"/>
    </source>
</evidence>